<sequence>MDRGYVRLPSVPRPRLRPPSSPSSNPASFSSCPFPPDPLHAAIPPPTATPKTSLGSSPRCRPACRGRKLAVCAACRRSVTRILPPESRSPPEANDPARSANDSADLEADIIIIRLARSVSPGKNPGPEMLVNYDAAVVELLAGHKAELESLVGGQWKKCEECLEERAAIGKRLAADQAKYKTQHDTLVAELSRLCSELKKADVAFEKEVGSVVTRTLKAATQLGASRPGRKGGRGREEDGEAEGDEEEDDKQDEEEEDEHEEEEQEEESARPRKKRKPNEVGKKKAAGAGAGYRGRKK</sequence>
<dbReference type="PROSITE" id="PS51257">
    <property type="entry name" value="PROKAR_LIPOPROTEIN"/>
    <property type="match status" value="1"/>
</dbReference>
<dbReference type="AlphaFoldDB" id="A0A139AXF9"/>
<organism evidence="2 3">
    <name type="scientific">Gonapodya prolifera (strain JEL478)</name>
    <name type="common">Monoblepharis prolifera</name>
    <dbReference type="NCBI Taxonomy" id="1344416"/>
    <lineage>
        <taxon>Eukaryota</taxon>
        <taxon>Fungi</taxon>
        <taxon>Fungi incertae sedis</taxon>
        <taxon>Chytridiomycota</taxon>
        <taxon>Chytridiomycota incertae sedis</taxon>
        <taxon>Monoblepharidomycetes</taxon>
        <taxon>Monoblepharidales</taxon>
        <taxon>Gonapodyaceae</taxon>
        <taxon>Gonapodya</taxon>
    </lineage>
</organism>
<feature type="compositionally biased region" description="Pro residues" evidence="1">
    <location>
        <begin position="33"/>
        <end position="48"/>
    </location>
</feature>
<feature type="region of interest" description="Disordered" evidence="1">
    <location>
        <begin position="83"/>
        <end position="102"/>
    </location>
</feature>
<feature type="compositionally biased region" description="Low complexity" evidence="1">
    <location>
        <begin position="22"/>
        <end position="32"/>
    </location>
</feature>
<reference evidence="2 3" key="1">
    <citation type="journal article" date="2015" name="Genome Biol. Evol.">
        <title>Phylogenomic analyses indicate that early fungi evolved digesting cell walls of algal ancestors of land plants.</title>
        <authorList>
            <person name="Chang Y."/>
            <person name="Wang S."/>
            <person name="Sekimoto S."/>
            <person name="Aerts A.L."/>
            <person name="Choi C."/>
            <person name="Clum A."/>
            <person name="LaButti K.M."/>
            <person name="Lindquist E.A."/>
            <person name="Yee Ngan C."/>
            <person name="Ohm R.A."/>
            <person name="Salamov A.A."/>
            <person name="Grigoriev I.V."/>
            <person name="Spatafora J.W."/>
            <person name="Berbee M.L."/>
        </authorList>
    </citation>
    <scope>NUCLEOTIDE SEQUENCE [LARGE SCALE GENOMIC DNA]</scope>
    <source>
        <strain evidence="2 3">JEL478</strain>
    </source>
</reference>
<feature type="compositionally biased region" description="Gly residues" evidence="1">
    <location>
        <begin position="289"/>
        <end position="298"/>
    </location>
</feature>
<proteinExistence type="predicted"/>
<keyword evidence="3" id="KW-1185">Reference proteome</keyword>
<feature type="region of interest" description="Disordered" evidence="1">
    <location>
        <begin position="220"/>
        <end position="298"/>
    </location>
</feature>
<evidence type="ECO:0000313" key="3">
    <source>
        <dbReference type="Proteomes" id="UP000070544"/>
    </source>
</evidence>
<dbReference type="Proteomes" id="UP000070544">
    <property type="component" value="Unassembled WGS sequence"/>
</dbReference>
<evidence type="ECO:0000313" key="2">
    <source>
        <dbReference type="EMBL" id="KXS21397.1"/>
    </source>
</evidence>
<accession>A0A139AXF9</accession>
<dbReference type="EMBL" id="KQ965733">
    <property type="protein sequence ID" value="KXS21397.1"/>
    <property type="molecule type" value="Genomic_DNA"/>
</dbReference>
<name>A0A139AXF9_GONPJ</name>
<gene>
    <name evidence="2" type="ORF">M427DRAFT_27776</name>
</gene>
<evidence type="ECO:0000256" key="1">
    <source>
        <dbReference type="SAM" id="MobiDB-lite"/>
    </source>
</evidence>
<protein>
    <submittedName>
        <fullName evidence="2">Uncharacterized protein</fullName>
    </submittedName>
</protein>
<feature type="region of interest" description="Disordered" evidence="1">
    <location>
        <begin position="1"/>
        <end position="61"/>
    </location>
</feature>
<feature type="compositionally biased region" description="Acidic residues" evidence="1">
    <location>
        <begin position="238"/>
        <end position="267"/>
    </location>
</feature>